<evidence type="ECO:0000313" key="2">
    <source>
        <dbReference type="EMBL" id="UYV64014.1"/>
    </source>
</evidence>
<accession>A0ABY6K6R5</accession>
<protein>
    <submittedName>
        <fullName evidence="2">SEC14L1</fullName>
    </submittedName>
</protein>
<organism evidence="2 3">
    <name type="scientific">Cordylochernes scorpioides</name>
    <dbReference type="NCBI Taxonomy" id="51811"/>
    <lineage>
        <taxon>Eukaryota</taxon>
        <taxon>Metazoa</taxon>
        <taxon>Ecdysozoa</taxon>
        <taxon>Arthropoda</taxon>
        <taxon>Chelicerata</taxon>
        <taxon>Arachnida</taxon>
        <taxon>Pseudoscorpiones</taxon>
        <taxon>Cheliferoidea</taxon>
        <taxon>Chernetidae</taxon>
        <taxon>Cordylochernes</taxon>
    </lineage>
</organism>
<feature type="domain" description="PRELI/MSF1" evidence="1">
    <location>
        <begin position="1"/>
        <end position="119"/>
    </location>
</feature>
<dbReference type="Proteomes" id="UP001235939">
    <property type="component" value="Chromosome 02"/>
</dbReference>
<dbReference type="EMBL" id="CP092864">
    <property type="protein sequence ID" value="UYV64014.1"/>
    <property type="molecule type" value="Genomic_DNA"/>
</dbReference>
<keyword evidence="3" id="KW-1185">Reference proteome</keyword>
<dbReference type="InterPro" id="IPR006797">
    <property type="entry name" value="PRELI/MSF1_dom"/>
</dbReference>
<reference evidence="2 3" key="1">
    <citation type="submission" date="2022-01" db="EMBL/GenBank/DDBJ databases">
        <title>A chromosomal length assembly of Cordylochernes scorpioides.</title>
        <authorList>
            <person name="Zeh D."/>
            <person name="Zeh J."/>
        </authorList>
    </citation>
    <scope>NUCLEOTIDE SEQUENCE [LARGE SCALE GENOMIC DNA]</scope>
    <source>
        <strain evidence="2">IN4F17</strain>
        <tissue evidence="2">Whole Body</tissue>
    </source>
</reference>
<evidence type="ECO:0000259" key="1">
    <source>
        <dbReference type="PROSITE" id="PS50904"/>
    </source>
</evidence>
<name>A0ABY6K6R5_9ARAC</name>
<sequence length="119" mass="13802">MIPVFLGSDIVSEYKSDDGSLHVIERRCRLNVDAPYLLKKYLQKCDKSNLVCQIIGVEFVFFTQKNTLNRRERTLKIEAFNESFANRVAIEENCLYSVSGLTGPYWLFEYTTTTKKAFI</sequence>
<gene>
    <name evidence="2" type="ORF">LAZ67_2006324</name>
</gene>
<dbReference type="Pfam" id="PF04707">
    <property type="entry name" value="PRELI"/>
    <property type="match status" value="1"/>
</dbReference>
<dbReference type="PROSITE" id="PS50904">
    <property type="entry name" value="PRELI_MSF1"/>
    <property type="match status" value="1"/>
</dbReference>
<proteinExistence type="predicted"/>
<evidence type="ECO:0000313" key="3">
    <source>
        <dbReference type="Proteomes" id="UP001235939"/>
    </source>
</evidence>